<accession>A0A1W1WET8</accession>
<feature type="transmembrane region" description="Helical" evidence="5">
    <location>
        <begin position="246"/>
        <end position="272"/>
    </location>
</feature>
<evidence type="ECO:0000256" key="3">
    <source>
        <dbReference type="ARBA" id="ARBA00022989"/>
    </source>
</evidence>
<comment type="subcellular location">
    <subcellularLocation>
        <location evidence="5">Cell membrane</location>
        <topology evidence="5">Multi-pass membrane protein</topology>
    </subcellularLocation>
    <subcellularLocation>
        <location evidence="1">Membrane</location>
        <topology evidence="1">Multi-pass membrane protein</topology>
    </subcellularLocation>
</comment>
<feature type="transmembrane region" description="Helical" evidence="5">
    <location>
        <begin position="7"/>
        <end position="25"/>
    </location>
</feature>
<dbReference type="Pfam" id="PF00528">
    <property type="entry name" value="BPD_transp_1"/>
    <property type="match status" value="1"/>
</dbReference>
<evidence type="ECO:0000256" key="4">
    <source>
        <dbReference type="ARBA" id="ARBA00023136"/>
    </source>
</evidence>
<keyword evidence="2 5" id="KW-0812">Transmembrane</keyword>
<evidence type="ECO:0000256" key="5">
    <source>
        <dbReference type="RuleBase" id="RU363032"/>
    </source>
</evidence>
<dbReference type="InterPro" id="IPR000515">
    <property type="entry name" value="MetI-like"/>
</dbReference>
<evidence type="ECO:0000256" key="2">
    <source>
        <dbReference type="ARBA" id="ARBA00022692"/>
    </source>
</evidence>
<evidence type="ECO:0000313" key="7">
    <source>
        <dbReference type="EMBL" id="SMC04831.1"/>
    </source>
</evidence>
<keyword evidence="5" id="KW-0813">Transport</keyword>
<keyword evidence="8" id="KW-1185">Reference proteome</keyword>
<dbReference type="Gene3D" id="1.10.3720.10">
    <property type="entry name" value="MetI-like"/>
    <property type="match status" value="1"/>
</dbReference>
<dbReference type="OrthoDB" id="9773221at2"/>
<feature type="transmembrane region" description="Helical" evidence="5">
    <location>
        <begin position="101"/>
        <end position="123"/>
    </location>
</feature>
<feature type="transmembrane region" description="Helical" evidence="5">
    <location>
        <begin position="188"/>
        <end position="209"/>
    </location>
</feature>
<feature type="transmembrane region" description="Helical" evidence="5">
    <location>
        <begin position="292"/>
        <end position="315"/>
    </location>
</feature>
<dbReference type="PANTHER" id="PTHR43376:SF1">
    <property type="entry name" value="OLIGOPEPTIDE TRANSPORT SYSTEM PERMEASE PROTEIN"/>
    <property type="match status" value="1"/>
</dbReference>
<reference evidence="8" key="1">
    <citation type="submission" date="2017-04" db="EMBL/GenBank/DDBJ databases">
        <authorList>
            <person name="Varghese N."/>
            <person name="Submissions S."/>
        </authorList>
    </citation>
    <scope>NUCLEOTIDE SEQUENCE [LARGE SCALE GENOMIC DNA]</scope>
    <source>
        <strain evidence="8">DSM 9293</strain>
    </source>
</reference>
<dbReference type="CDD" id="cd06261">
    <property type="entry name" value="TM_PBP2"/>
    <property type="match status" value="1"/>
</dbReference>
<feature type="domain" description="ABC transmembrane type-1" evidence="6">
    <location>
        <begin position="99"/>
        <end position="315"/>
    </location>
</feature>
<dbReference type="InterPro" id="IPR035906">
    <property type="entry name" value="MetI-like_sf"/>
</dbReference>
<evidence type="ECO:0000256" key="1">
    <source>
        <dbReference type="ARBA" id="ARBA00004141"/>
    </source>
</evidence>
<name>A0A1W1WET8_SULTA</name>
<dbReference type="PANTHER" id="PTHR43376">
    <property type="entry name" value="OLIGOPEPTIDE TRANSPORT SYSTEM PERMEASE PROTEIN"/>
    <property type="match status" value="1"/>
</dbReference>
<dbReference type="GO" id="GO:0005886">
    <property type="term" value="C:plasma membrane"/>
    <property type="evidence" value="ECO:0007669"/>
    <property type="project" value="UniProtKB-SubCell"/>
</dbReference>
<keyword evidence="3 5" id="KW-1133">Transmembrane helix</keyword>
<protein>
    <submittedName>
        <fullName evidence="7">Peptide/nickel transport system permease protein</fullName>
    </submittedName>
</protein>
<comment type="similarity">
    <text evidence="5">Belongs to the binding-protein-dependent transport system permease family.</text>
</comment>
<proteinExistence type="inferred from homology"/>
<dbReference type="RefSeq" id="WP_084661367.1">
    <property type="nucleotide sequence ID" value="NZ_FWWY01000001.1"/>
</dbReference>
<dbReference type="GO" id="GO:0055085">
    <property type="term" value="P:transmembrane transport"/>
    <property type="evidence" value="ECO:0007669"/>
    <property type="project" value="InterPro"/>
</dbReference>
<feature type="transmembrane region" description="Helical" evidence="5">
    <location>
        <begin position="135"/>
        <end position="168"/>
    </location>
</feature>
<dbReference type="Proteomes" id="UP000192660">
    <property type="component" value="Unassembled WGS sequence"/>
</dbReference>
<sequence length="329" mass="36165">MRHLIQRVGFLLVSIWAAVTINFVLPRLMPGNPAEVLLARYQGRLQPQALHALELQFGLSHKPLLTQYVGYLANLVHGQMGLSISYYPTPVTKVIETSLPWTLGLAGTSTIISVVVGTLLGIYSSWKRGSWLASALPTATTFLAAIPYFWVALLLLYVFGFVLGWFPLAHSYSLSLTPSWNWEFVSNVIYHSILPAVTIVLTSLGGWLVGMRNNMINTLGEDYVVFGEAKGLSKRRLMLVYAARNAILPNVTGFAMALGFVVSGALLTEIVFSYPGVGFQLLTAVENEDYPLMQGIFLIIAIAVLLANFAVELLYARLDPRARREGVSS</sequence>
<keyword evidence="4 5" id="KW-0472">Membrane</keyword>
<gene>
    <name evidence="7" type="ORF">SAMN00768000_1871</name>
</gene>
<dbReference type="EMBL" id="FWWY01000001">
    <property type="protein sequence ID" value="SMC04831.1"/>
    <property type="molecule type" value="Genomic_DNA"/>
</dbReference>
<dbReference type="SUPFAM" id="SSF161098">
    <property type="entry name" value="MetI-like"/>
    <property type="match status" value="1"/>
</dbReference>
<dbReference type="PROSITE" id="PS50928">
    <property type="entry name" value="ABC_TM1"/>
    <property type="match status" value="1"/>
</dbReference>
<evidence type="ECO:0000313" key="8">
    <source>
        <dbReference type="Proteomes" id="UP000192660"/>
    </source>
</evidence>
<organism evidence="7 8">
    <name type="scientific">Sulfobacillus thermosulfidooxidans (strain DSM 9293 / VKM B-1269 / AT-1)</name>
    <dbReference type="NCBI Taxonomy" id="929705"/>
    <lineage>
        <taxon>Bacteria</taxon>
        <taxon>Bacillati</taxon>
        <taxon>Bacillota</taxon>
        <taxon>Clostridia</taxon>
        <taxon>Eubacteriales</taxon>
        <taxon>Clostridiales Family XVII. Incertae Sedis</taxon>
        <taxon>Sulfobacillus</taxon>
    </lineage>
</organism>
<dbReference type="AlphaFoldDB" id="A0A1W1WET8"/>
<evidence type="ECO:0000259" key="6">
    <source>
        <dbReference type="PROSITE" id="PS50928"/>
    </source>
</evidence>